<name>A0A940DP27_9BACT</name>
<evidence type="ECO:0000313" key="3">
    <source>
        <dbReference type="Proteomes" id="UP000771749"/>
    </source>
</evidence>
<organism evidence="2 3">
    <name type="scientific">Candidatus Cryptobacteroides gallistercoris</name>
    <dbReference type="NCBI Taxonomy" id="2840765"/>
    <lineage>
        <taxon>Bacteria</taxon>
        <taxon>Pseudomonadati</taxon>
        <taxon>Bacteroidota</taxon>
        <taxon>Bacteroidia</taxon>
        <taxon>Bacteroidales</taxon>
        <taxon>Candidatus Cryptobacteroides</taxon>
    </lineage>
</organism>
<dbReference type="InterPro" id="IPR021857">
    <property type="entry name" value="DUF3467"/>
</dbReference>
<accession>A0A940DP27</accession>
<sequence length="105" mass="11596">MENEEKKLSFELKQDIAKGSYSNLVIITHSHSEFILDFATMLPGLPKPEVTNRIIMSPEHAKRLLLALQDNISKYEAQNGQITFGEPKGTFPMGGFGNMGNGAKS</sequence>
<reference evidence="2" key="1">
    <citation type="submission" date="2020-10" db="EMBL/GenBank/DDBJ databases">
        <authorList>
            <person name="Gilroy R."/>
        </authorList>
    </citation>
    <scope>NUCLEOTIDE SEQUENCE</scope>
    <source>
        <strain evidence="2">F1-3629</strain>
    </source>
</reference>
<dbReference type="Pfam" id="PF11950">
    <property type="entry name" value="DUF3467"/>
    <property type="match status" value="1"/>
</dbReference>
<comment type="caution">
    <text evidence="2">The sequence shown here is derived from an EMBL/GenBank/DDBJ whole genome shotgun (WGS) entry which is preliminary data.</text>
</comment>
<gene>
    <name evidence="2" type="ORF">IAC07_06175</name>
</gene>
<protein>
    <submittedName>
        <fullName evidence="2">DUF3467 domain-containing protein</fullName>
    </submittedName>
</protein>
<proteinExistence type="predicted"/>
<evidence type="ECO:0000256" key="1">
    <source>
        <dbReference type="SAM" id="MobiDB-lite"/>
    </source>
</evidence>
<reference evidence="2" key="2">
    <citation type="journal article" date="2021" name="PeerJ">
        <title>Extensive microbial diversity within the chicken gut microbiome revealed by metagenomics and culture.</title>
        <authorList>
            <person name="Gilroy R."/>
            <person name="Ravi A."/>
            <person name="Getino M."/>
            <person name="Pursley I."/>
            <person name="Horton D.L."/>
            <person name="Alikhan N.F."/>
            <person name="Baker D."/>
            <person name="Gharbi K."/>
            <person name="Hall N."/>
            <person name="Watson M."/>
            <person name="Adriaenssens E.M."/>
            <person name="Foster-Nyarko E."/>
            <person name="Jarju S."/>
            <person name="Secka A."/>
            <person name="Antonio M."/>
            <person name="Oren A."/>
            <person name="Chaudhuri R.R."/>
            <person name="La Ragione R."/>
            <person name="Hildebrand F."/>
            <person name="Pallen M.J."/>
        </authorList>
    </citation>
    <scope>NUCLEOTIDE SEQUENCE</scope>
    <source>
        <strain evidence="2">F1-3629</strain>
    </source>
</reference>
<feature type="compositionally biased region" description="Gly residues" evidence="1">
    <location>
        <begin position="92"/>
        <end position="105"/>
    </location>
</feature>
<dbReference type="EMBL" id="JADIMJ010000090">
    <property type="protein sequence ID" value="MBO8454291.1"/>
    <property type="molecule type" value="Genomic_DNA"/>
</dbReference>
<evidence type="ECO:0000313" key="2">
    <source>
        <dbReference type="EMBL" id="MBO8454291.1"/>
    </source>
</evidence>
<dbReference type="AlphaFoldDB" id="A0A940DP27"/>
<feature type="region of interest" description="Disordered" evidence="1">
    <location>
        <begin position="83"/>
        <end position="105"/>
    </location>
</feature>
<dbReference type="Proteomes" id="UP000771749">
    <property type="component" value="Unassembled WGS sequence"/>
</dbReference>